<reference evidence="3 4" key="1">
    <citation type="submission" date="2024-06" db="EMBL/GenBank/DDBJ databases">
        <title>A chromosome level genome sequence of Diviner's sage (Salvia divinorum).</title>
        <authorList>
            <person name="Ford S.A."/>
            <person name="Ro D.-K."/>
            <person name="Ness R.W."/>
            <person name="Phillips M.A."/>
        </authorList>
    </citation>
    <scope>NUCLEOTIDE SEQUENCE [LARGE SCALE GENOMIC DNA]</scope>
    <source>
        <strain evidence="3">SAF-2024a</strain>
        <tissue evidence="3">Leaf</tissue>
    </source>
</reference>
<accession>A0ABD1IFA7</accession>
<feature type="transmembrane region" description="Helical" evidence="2">
    <location>
        <begin position="7"/>
        <end position="29"/>
    </location>
</feature>
<dbReference type="PANTHER" id="PTHR31168">
    <property type="entry name" value="OS02G0292800 PROTEIN"/>
    <property type="match status" value="1"/>
</dbReference>
<feature type="transmembrane region" description="Helical" evidence="2">
    <location>
        <begin position="116"/>
        <end position="136"/>
    </location>
</feature>
<proteinExistence type="predicted"/>
<protein>
    <recommendedName>
        <fullName evidence="5">DUF599 domain-containing protein</fullName>
    </recommendedName>
</protein>
<evidence type="ECO:0000256" key="2">
    <source>
        <dbReference type="SAM" id="Phobius"/>
    </source>
</evidence>
<keyword evidence="2" id="KW-0812">Transmembrane</keyword>
<sequence>MKYRKEYLDLILVPCGLLIMFSYHLFLLYRCLKLPHTTVIGFENNDKKIWVQKFMQSENRDVKMALEVVSANISAATFLASVSLTLSALIGAWIANNSNIFQSELIYGDTRPATMSIKYITLLICFLLAFSCFVQSSRYFIHANYLISTPDADIATEYVELAVVRGGDFWSVGLRALYFATALLLWFFGPIPMFATSLTMVAVLHYMDSDTGSMKRRSGRRNGELLRTSDERV</sequence>
<gene>
    <name evidence="3" type="ORF">AAHA92_02880</name>
</gene>
<feature type="region of interest" description="Disordered" evidence="1">
    <location>
        <begin position="212"/>
        <end position="233"/>
    </location>
</feature>
<evidence type="ECO:0000256" key="1">
    <source>
        <dbReference type="SAM" id="MobiDB-lite"/>
    </source>
</evidence>
<keyword evidence="2" id="KW-0472">Membrane</keyword>
<name>A0ABD1IFA7_SALDI</name>
<feature type="transmembrane region" description="Helical" evidence="2">
    <location>
        <begin position="73"/>
        <end position="95"/>
    </location>
</feature>
<dbReference type="Proteomes" id="UP001567538">
    <property type="component" value="Unassembled WGS sequence"/>
</dbReference>
<dbReference type="PANTHER" id="PTHR31168:SF21">
    <property type="entry name" value="EMB|CAB89385.1"/>
    <property type="match status" value="1"/>
</dbReference>
<dbReference type="Pfam" id="PF04654">
    <property type="entry name" value="DUF599"/>
    <property type="match status" value="1"/>
</dbReference>
<dbReference type="AlphaFoldDB" id="A0ABD1IFA7"/>
<dbReference type="EMBL" id="JBEAFC010000002">
    <property type="protein sequence ID" value="KAL1567397.1"/>
    <property type="molecule type" value="Genomic_DNA"/>
</dbReference>
<organism evidence="3 4">
    <name type="scientific">Salvia divinorum</name>
    <name type="common">Maria pastora</name>
    <name type="synonym">Diviner's sage</name>
    <dbReference type="NCBI Taxonomy" id="28513"/>
    <lineage>
        <taxon>Eukaryota</taxon>
        <taxon>Viridiplantae</taxon>
        <taxon>Streptophyta</taxon>
        <taxon>Embryophyta</taxon>
        <taxon>Tracheophyta</taxon>
        <taxon>Spermatophyta</taxon>
        <taxon>Magnoliopsida</taxon>
        <taxon>eudicotyledons</taxon>
        <taxon>Gunneridae</taxon>
        <taxon>Pentapetalae</taxon>
        <taxon>asterids</taxon>
        <taxon>lamiids</taxon>
        <taxon>Lamiales</taxon>
        <taxon>Lamiaceae</taxon>
        <taxon>Nepetoideae</taxon>
        <taxon>Mentheae</taxon>
        <taxon>Salviinae</taxon>
        <taxon>Salvia</taxon>
        <taxon>Salvia subgen. Calosphace</taxon>
    </lineage>
</organism>
<keyword evidence="2" id="KW-1133">Transmembrane helix</keyword>
<keyword evidence="4" id="KW-1185">Reference proteome</keyword>
<comment type="caution">
    <text evidence="3">The sequence shown here is derived from an EMBL/GenBank/DDBJ whole genome shotgun (WGS) entry which is preliminary data.</text>
</comment>
<feature type="compositionally biased region" description="Basic and acidic residues" evidence="1">
    <location>
        <begin position="221"/>
        <end position="233"/>
    </location>
</feature>
<dbReference type="InterPro" id="IPR006747">
    <property type="entry name" value="DUF599"/>
</dbReference>
<evidence type="ECO:0000313" key="4">
    <source>
        <dbReference type="Proteomes" id="UP001567538"/>
    </source>
</evidence>
<evidence type="ECO:0008006" key="5">
    <source>
        <dbReference type="Google" id="ProtNLM"/>
    </source>
</evidence>
<feature type="transmembrane region" description="Helical" evidence="2">
    <location>
        <begin position="176"/>
        <end position="207"/>
    </location>
</feature>
<evidence type="ECO:0000313" key="3">
    <source>
        <dbReference type="EMBL" id="KAL1567397.1"/>
    </source>
</evidence>